<dbReference type="KEGG" id="fek:C1H87_21995"/>
<name>A0A2K9PVZ8_9FLAO</name>
<evidence type="ECO:0000259" key="3">
    <source>
        <dbReference type="Pfam" id="PF18962"/>
    </source>
</evidence>
<feature type="signal peptide" evidence="2">
    <location>
        <begin position="1"/>
        <end position="22"/>
    </location>
</feature>
<feature type="chain" id="PRO_5014713901" description="Secretion system C-terminal sorting domain-containing protein" evidence="2">
    <location>
        <begin position="23"/>
        <end position="279"/>
    </location>
</feature>
<dbReference type="OrthoDB" id="957862at2"/>
<dbReference type="Proteomes" id="UP000235826">
    <property type="component" value="Chromosome"/>
</dbReference>
<dbReference type="AlphaFoldDB" id="A0A2K9PVZ8"/>
<dbReference type="InterPro" id="IPR026444">
    <property type="entry name" value="Secre_tail"/>
</dbReference>
<keyword evidence="5" id="KW-1185">Reference proteome</keyword>
<keyword evidence="1 2" id="KW-0732">Signal</keyword>
<evidence type="ECO:0000256" key="1">
    <source>
        <dbReference type="ARBA" id="ARBA00022729"/>
    </source>
</evidence>
<feature type="domain" description="Secretion system C-terminal sorting" evidence="3">
    <location>
        <begin position="208"/>
        <end position="277"/>
    </location>
</feature>
<protein>
    <recommendedName>
        <fullName evidence="3">Secretion system C-terminal sorting domain-containing protein</fullName>
    </recommendedName>
</protein>
<dbReference type="RefSeq" id="WP_102757885.1">
    <property type="nucleotide sequence ID" value="NZ_CP025791.1"/>
</dbReference>
<dbReference type="Pfam" id="PF18962">
    <property type="entry name" value="Por_Secre_tail"/>
    <property type="match status" value="1"/>
</dbReference>
<proteinExistence type="predicted"/>
<dbReference type="EMBL" id="CP025791">
    <property type="protein sequence ID" value="AUP81242.1"/>
    <property type="molecule type" value="Genomic_DNA"/>
</dbReference>
<dbReference type="NCBIfam" id="TIGR04183">
    <property type="entry name" value="Por_Secre_tail"/>
    <property type="match status" value="1"/>
</dbReference>
<evidence type="ECO:0000313" key="5">
    <source>
        <dbReference type="Proteomes" id="UP000235826"/>
    </source>
</evidence>
<gene>
    <name evidence="4" type="ORF">C1H87_21995</name>
</gene>
<evidence type="ECO:0000256" key="2">
    <source>
        <dbReference type="SAM" id="SignalP"/>
    </source>
</evidence>
<organism evidence="4 5">
    <name type="scientific">Flavivirga eckloniae</name>
    <dbReference type="NCBI Taxonomy" id="1803846"/>
    <lineage>
        <taxon>Bacteria</taxon>
        <taxon>Pseudomonadati</taxon>
        <taxon>Bacteroidota</taxon>
        <taxon>Flavobacteriia</taxon>
        <taxon>Flavobacteriales</taxon>
        <taxon>Flavobacteriaceae</taxon>
        <taxon>Flavivirga</taxon>
    </lineage>
</organism>
<accession>A0A2K9PVZ8</accession>
<sequence length="279" mass="30087">MKKKLQNLCLTALTLFTALSFGQNQITFDFSSNTSINGTSVSQTVLNQGVSYQLTATHNFADADLWGDVSGENTTSGKPLFFAQVGSGSGSIQPEIWTVILTKDGQPCSFNLSNISFEKFCGLSTSFSFSNNLGETMVSTTIPSVGAAGSIPGSTTFAQNNIGIESFTIRTTTFQGTQCTDFGNIILTPAANTLSAEEVRVAELVSNVYPNPTADNVKLLFNNTVKKQIELFDLNGQLLISQISTNDEEIISLDNYNSGVYYLKVTNTEINQTVKIVKL</sequence>
<evidence type="ECO:0000313" key="4">
    <source>
        <dbReference type="EMBL" id="AUP81242.1"/>
    </source>
</evidence>
<reference evidence="4 5" key="1">
    <citation type="submission" date="2018-01" db="EMBL/GenBank/DDBJ databases">
        <title>Complete genome sequence of Flavivirga eckloniae ECD14 isolated from seaweed Ecklonia cava.</title>
        <authorList>
            <person name="Lee J.H."/>
            <person name="Baik K.S."/>
            <person name="Seong C.N."/>
        </authorList>
    </citation>
    <scope>NUCLEOTIDE SEQUENCE [LARGE SCALE GENOMIC DNA]</scope>
    <source>
        <strain evidence="4 5">ECD14</strain>
    </source>
</reference>